<organism evidence="1 2">
    <name type="scientific">Micavibrio aeruginosavorus</name>
    <dbReference type="NCBI Taxonomy" id="349221"/>
    <lineage>
        <taxon>Bacteria</taxon>
        <taxon>Pseudomonadati</taxon>
        <taxon>Bdellovibrionota</taxon>
        <taxon>Bdellovibrionia</taxon>
        <taxon>Bdellovibrionales</taxon>
        <taxon>Pseudobdellovibrionaceae</taxon>
        <taxon>Micavibrio</taxon>
    </lineage>
</organism>
<name>A0A7T5R2A1_9BACT</name>
<gene>
    <name evidence="1" type="ORF">HYS17_00190</name>
</gene>
<protein>
    <submittedName>
        <fullName evidence="1">Uncharacterized protein</fullName>
    </submittedName>
</protein>
<reference evidence="1 2" key="1">
    <citation type="submission" date="2020-07" db="EMBL/GenBank/DDBJ databases">
        <title>Huge and variable diversity of episymbiotic CPR bacteria and DPANN archaea in groundwater ecosystems.</title>
        <authorList>
            <person name="He C.Y."/>
            <person name="Keren R."/>
            <person name="Whittaker M."/>
            <person name="Farag I.F."/>
            <person name="Doudna J."/>
            <person name="Cate J.H.D."/>
            <person name="Banfield J.F."/>
        </authorList>
    </citation>
    <scope>NUCLEOTIDE SEQUENCE [LARGE SCALE GENOMIC DNA]</scope>
    <source>
        <strain evidence="1">NC_groundwater_70_Ag_B-0.1um_54_66</strain>
    </source>
</reference>
<proteinExistence type="predicted"/>
<dbReference type="Proteomes" id="UP000595362">
    <property type="component" value="Chromosome"/>
</dbReference>
<sequence>MAKLKEQTDLATMSRPAVHAAIAEHFGTSCADVDQAFTYRHVEALRSTLQTVRQGQSAERVYLLAGTGITGLATITLGEPLLCLVFGAAATWAGRALLRRSREALENSMVDCIRVRKERAQQEPGLQG</sequence>
<dbReference type="EMBL" id="CP066681">
    <property type="protein sequence ID" value="QQG36248.1"/>
    <property type="molecule type" value="Genomic_DNA"/>
</dbReference>
<dbReference type="AlphaFoldDB" id="A0A7T5R2A1"/>
<evidence type="ECO:0000313" key="1">
    <source>
        <dbReference type="EMBL" id="QQG36248.1"/>
    </source>
</evidence>
<accession>A0A7T5R2A1</accession>
<evidence type="ECO:0000313" key="2">
    <source>
        <dbReference type="Proteomes" id="UP000595362"/>
    </source>
</evidence>